<reference evidence="1 2" key="1">
    <citation type="journal article" date="2019" name="Nat. Ecol. Evol.">
        <title>Megaphylogeny resolves global patterns of mushroom evolution.</title>
        <authorList>
            <person name="Varga T."/>
            <person name="Krizsan K."/>
            <person name="Foldi C."/>
            <person name="Dima B."/>
            <person name="Sanchez-Garcia M."/>
            <person name="Sanchez-Ramirez S."/>
            <person name="Szollosi G.J."/>
            <person name="Szarkandi J.G."/>
            <person name="Papp V."/>
            <person name="Albert L."/>
            <person name="Andreopoulos W."/>
            <person name="Angelini C."/>
            <person name="Antonin V."/>
            <person name="Barry K.W."/>
            <person name="Bougher N.L."/>
            <person name="Buchanan P."/>
            <person name="Buyck B."/>
            <person name="Bense V."/>
            <person name="Catcheside P."/>
            <person name="Chovatia M."/>
            <person name="Cooper J."/>
            <person name="Damon W."/>
            <person name="Desjardin D."/>
            <person name="Finy P."/>
            <person name="Geml J."/>
            <person name="Haridas S."/>
            <person name="Hughes K."/>
            <person name="Justo A."/>
            <person name="Karasinski D."/>
            <person name="Kautmanova I."/>
            <person name="Kiss B."/>
            <person name="Kocsube S."/>
            <person name="Kotiranta H."/>
            <person name="LaButti K.M."/>
            <person name="Lechner B.E."/>
            <person name="Liimatainen K."/>
            <person name="Lipzen A."/>
            <person name="Lukacs Z."/>
            <person name="Mihaltcheva S."/>
            <person name="Morgado L.N."/>
            <person name="Niskanen T."/>
            <person name="Noordeloos M.E."/>
            <person name="Ohm R.A."/>
            <person name="Ortiz-Santana B."/>
            <person name="Ovrebo C."/>
            <person name="Racz N."/>
            <person name="Riley R."/>
            <person name="Savchenko A."/>
            <person name="Shiryaev A."/>
            <person name="Soop K."/>
            <person name="Spirin V."/>
            <person name="Szebenyi C."/>
            <person name="Tomsovsky M."/>
            <person name="Tulloss R.E."/>
            <person name="Uehling J."/>
            <person name="Grigoriev I.V."/>
            <person name="Vagvolgyi C."/>
            <person name="Papp T."/>
            <person name="Martin F.M."/>
            <person name="Miettinen O."/>
            <person name="Hibbett D.S."/>
            <person name="Nagy L.G."/>
        </authorList>
    </citation>
    <scope>NUCLEOTIDE SEQUENCE [LARGE SCALE GENOMIC DNA]</scope>
    <source>
        <strain evidence="1 2">NL-1719</strain>
    </source>
</reference>
<evidence type="ECO:0000313" key="2">
    <source>
        <dbReference type="Proteomes" id="UP000308600"/>
    </source>
</evidence>
<evidence type="ECO:0000313" key="1">
    <source>
        <dbReference type="EMBL" id="TFK59259.1"/>
    </source>
</evidence>
<keyword evidence="2" id="KW-1185">Reference proteome</keyword>
<protein>
    <submittedName>
        <fullName evidence="1">Uncharacterized protein</fullName>
    </submittedName>
</protein>
<organism evidence="1 2">
    <name type="scientific">Pluteus cervinus</name>
    <dbReference type="NCBI Taxonomy" id="181527"/>
    <lineage>
        <taxon>Eukaryota</taxon>
        <taxon>Fungi</taxon>
        <taxon>Dikarya</taxon>
        <taxon>Basidiomycota</taxon>
        <taxon>Agaricomycotina</taxon>
        <taxon>Agaricomycetes</taxon>
        <taxon>Agaricomycetidae</taxon>
        <taxon>Agaricales</taxon>
        <taxon>Pluteineae</taxon>
        <taxon>Pluteaceae</taxon>
        <taxon>Pluteus</taxon>
    </lineage>
</organism>
<proteinExistence type="predicted"/>
<dbReference type="EMBL" id="ML209035">
    <property type="protein sequence ID" value="TFK59259.1"/>
    <property type="molecule type" value="Genomic_DNA"/>
</dbReference>
<gene>
    <name evidence="1" type="ORF">BDN72DRAFT_906024</name>
</gene>
<accession>A0ACD3A0T5</accession>
<dbReference type="Proteomes" id="UP000308600">
    <property type="component" value="Unassembled WGS sequence"/>
</dbReference>
<name>A0ACD3A0T5_9AGAR</name>
<sequence>MGRPRLYHTPEAKAAANRAKSTRSYNKYKTDINRRRRAHYRADNPDAIPRPPLRRHNTESMRTLDDITNNTPLHHFIDNLVRTYLAKHDELVLSRPLAMLEKHLRDVQQLEGLILQEQGAGEKWYNARQATLRVQGAVQAMEEIICTTLTCDLAAEHQAGRLMYQKQ</sequence>